<feature type="domain" description="Myb-like" evidence="7">
    <location>
        <begin position="22"/>
        <end position="115"/>
    </location>
</feature>
<gene>
    <name evidence="9" type="ORF">BUALT_Bualt02G0245500</name>
</gene>
<dbReference type="InterPro" id="IPR017930">
    <property type="entry name" value="Myb_dom"/>
</dbReference>
<dbReference type="Pfam" id="PF00249">
    <property type="entry name" value="Myb_DNA-binding"/>
    <property type="match status" value="2"/>
</dbReference>
<evidence type="ECO:0000259" key="8">
    <source>
        <dbReference type="PROSITE" id="PS51294"/>
    </source>
</evidence>
<evidence type="ECO:0000313" key="10">
    <source>
        <dbReference type="Proteomes" id="UP000826271"/>
    </source>
</evidence>
<organism evidence="9 10">
    <name type="scientific">Buddleja alternifolia</name>
    <dbReference type="NCBI Taxonomy" id="168488"/>
    <lineage>
        <taxon>Eukaryota</taxon>
        <taxon>Viridiplantae</taxon>
        <taxon>Streptophyta</taxon>
        <taxon>Embryophyta</taxon>
        <taxon>Tracheophyta</taxon>
        <taxon>Spermatophyta</taxon>
        <taxon>Magnoliopsida</taxon>
        <taxon>eudicotyledons</taxon>
        <taxon>Gunneridae</taxon>
        <taxon>Pentapetalae</taxon>
        <taxon>asterids</taxon>
        <taxon>lamiids</taxon>
        <taxon>Lamiales</taxon>
        <taxon>Scrophulariaceae</taxon>
        <taxon>Buddlejeae</taxon>
        <taxon>Buddleja</taxon>
    </lineage>
</organism>
<dbReference type="InterPro" id="IPR009057">
    <property type="entry name" value="Homeodomain-like_sf"/>
</dbReference>
<dbReference type="Proteomes" id="UP000826271">
    <property type="component" value="Unassembled WGS sequence"/>
</dbReference>
<evidence type="ECO:0000256" key="3">
    <source>
        <dbReference type="ARBA" id="ARBA00023015"/>
    </source>
</evidence>
<dbReference type="SMART" id="SM00717">
    <property type="entry name" value="SANT"/>
    <property type="match status" value="2"/>
</dbReference>
<proteinExistence type="predicted"/>
<keyword evidence="4" id="KW-0238">DNA-binding</keyword>
<feature type="domain" description="HTH myb-type" evidence="8">
    <location>
        <begin position="65"/>
        <end position="119"/>
    </location>
</feature>
<comment type="subcellular location">
    <subcellularLocation>
        <location evidence="1">Nucleus</location>
    </subcellularLocation>
</comment>
<evidence type="ECO:0000256" key="1">
    <source>
        <dbReference type="ARBA" id="ARBA00004123"/>
    </source>
</evidence>
<dbReference type="EMBL" id="WHWC01000002">
    <property type="protein sequence ID" value="KAG8389596.1"/>
    <property type="molecule type" value="Genomic_DNA"/>
</dbReference>
<evidence type="ECO:0000256" key="4">
    <source>
        <dbReference type="ARBA" id="ARBA00023125"/>
    </source>
</evidence>
<evidence type="ECO:0000256" key="2">
    <source>
        <dbReference type="ARBA" id="ARBA00022737"/>
    </source>
</evidence>
<dbReference type="GO" id="GO:0043565">
    <property type="term" value="F:sequence-specific DNA binding"/>
    <property type="evidence" value="ECO:0007669"/>
    <property type="project" value="InterPro"/>
</dbReference>
<dbReference type="PANTHER" id="PTHR45675">
    <property type="entry name" value="MYB TRANSCRIPTION FACTOR-RELATED-RELATED"/>
    <property type="match status" value="1"/>
</dbReference>
<keyword evidence="6" id="KW-0539">Nucleus</keyword>
<dbReference type="InterPro" id="IPR044676">
    <property type="entry name" value="EOBI/EOBII-like_plant"/>
</dbReference>
<name>A0AAV6Y9S1_9LAMI</name>
<feature type="domain" description="HTH myb-type" evidence="8">
    <location>
        <begin position="22"/>
        <end position="64"/>
    </location>
</feature>
<dbReference type="GO" id="GO:0005634">
    <property type="term" value="C:nucleus"/>
    <property type="evidence" value="ECO:0007669"/>
    <property type="project" value="UniProtKB-SubCell"/>
</dbReference>
<reference evidence="9" key="1">
    <citation type="submission" date="2019-10" db="EMBL/GenBank/DDBJ databases">
        <authorList>
            <person name="Zhang R."/>
            <person name="Pan Y."/>
            <person name="Wang J."/>
            <person name="Ma R."/>
            <person name="Yu S."/>
        </authorList>
    </citation>
    <scope>NUCLEOTIDE SEQUENCE</scope>
    <source>
        <strain evidence="9">LA-IB0</strain>
        <tissue evidence="9">Leaf</tissue>
    </source>
</reference>
<keyword evidence="2" id="KW-0677">Repeat</keyword>
<keyword evidence="5" id="KW-0804">Transcription</keyword>
<evidence type="ECO:0000259" key="7">
    <source>
        <dbReference type="PROSITE" id="PS50090"/>
    </source>
</evidence>
<dbReference type="Gene3D" id="1.10.10.60">
    <property type="entry name" value="Homeodomain-like"/>
    <property type="match status" value="2"/>
</dbReference>
<protein>
    <submittedName>
        <fullName evidence="9">Uncharacterized protein</fullName>
    </submittedName>
</protein>
<sequence>MDVKEMKTLNGDIPIHEEEEESISIRKGAWSYEEDSILINYVTIHGQGLKRTGKSCRLRWLNYLRPNIRLGNFTPGEQLRIIQLHCFYGNRWSKIAEYLPGRTDNVIKNFWRTRVHKLAKQLKYDINSAEFRDFIINIWLPTLSEQILASKAHNCNYIDPSSSDDVPKTPPLQMDSWAEFSEDVLSGPVEAHPVSVLDNGLDFFSSPFISYGFHGNGKSTQF</sequence>
<evidence type="ECO:0000256" key="6">
    <source>
        <dbReference type="ARBA" id="ARBA00023242"/>
    </source>
</evidence>
<dbReference type="CDD" id="cd00167">
    <property type="entry name" value="SANT"/>
    <property type="match status" value="2"/>
</dbReference>
<keyword evidence="10" id="KW-1185">Reference proteome</keyword>
<keyword evidence="3" id="KW-0805">Transcription regulation</keyword>
<dbReference type="PROSITE" id="PS51294">
    <property type="entry name" value="HTH_MYB"/>
    <property type="match status" value="2"/>
</dbReference>
<evidence type="ECO:0000313" key="9">
    <source>
        <dbReference type="EMBL" id="KAG8389596.1"/>
    </source>
</evidence>
<dbReference type="GO" id="GO:0003700">
    <property type="term" value="F:DNA-binding transcription factor activity"/>
    <property type="evidence" value="ECO:0007669"/>
    <property type="project" value="InterPro"/>
</dbReference>
<dbReference type="PANTHER" id="PTHR45675:SF31">
    <property type="entry name" value="MYB TRANSCRIPTION FACTOR"/>
    <property type="match status" value="1"/>
</dbReference>
<accession>A0AAV6Y9S1</accession>
<dbReference type="PROSITE" id="PS50090">
    <property type="entry name" value="MYB_LIKE"/>
    <property type="match status" value="1"/>
</dbReference>
<comment type="caution">
    <text evidence="9">The sequence shown here is derived from an EMBL/GenBank/DDBJ whole genome shotgun (WGS) entry which is preliminary data.</text>
</comment>
<dbReference type="SUPFAM" id="SSF46689">
    <property type="entry name" value="Homeodomain-like"/>
    <property type="match status" value="1"/>
</dbReference>
<dbReference type="InterPro" id="IPR001005">
    <property type="entry name" value="SANT/Myb"/>
</dbReference>
<evidence type="ECO:0000256" key="5">
    <source>
        <dbReference type="ARBA" id="ARBA00023163"/>
    </source>
</evidence>
<dbReference type="AlphaFoldDB" id="A0AAV6Y9S1"/>